<evidence type="ECO:0000313" key="5">
    <source>
        <dbReference type="EMBL" id="THH29435.1"/>
    </source>
</evidence>
<feature type="active site" evidence="3">
    <location>
        <position position="101"/>
    </location>
</feature>
<protein>
    <recommendedName>
        <fullName evidence="3">Cyanate hydratase</fullName>
        <shortName evidence="3">Cyanase</shortName>
        <ecNumber evidence="3">4.2.1.104</ecNumber>
    </recommendedName>
    <alternativeName>
        <fullName evidence="3">Cyanate hydrolase</fullName>
    </alternativeName>
    <alternativeName>
        <fullName evidence="3">Cyanate lyase</fullName>
    </alternativeName>
</protein>
<dbReference type="OrthoDB" id="10019422at2759"/>
<dbReference type="GO" id="GO:0003677">
    <property type="term" value="F:DNA binding"/>
    <property type="evidence" value="ECO:0007669"/>
    <property type="project" value="InterPro"/>
</dbReference>
<comment type="function">
    <text evidence="1 3">Catalyzes the reaction of cyanate with bicarbonate to produce ammonia and carbon dioxide.</text>
</comment>
<dbReference type="InterPro" id="IPR010982">
    <property type="entry name" value="Lambda_DNA-bd_dom_sf"/>
</dbReference>
<dbReference type="Proteomes" id="UP000308730">
    <property type="component" value="Unassembled WGS sequence"/>
</dbReference>
<sequence length="157" mass="17475">MASSSAQYNEPPSIFKTLFVAKAEKKLSFEDIGKAIGRDEVWVASAFYGQAKMTEEDIDKISVVLGLDTTSLRKEVGESWFPHRGLGPAVPTDPVIYRLYEGVLVYGEAIKAVIHEKFGDGIMSMIDCNITVDKKKAEKGDRVVLTFEGKYLAYSKW</sequence>
<dbReference type="InterPro" id="IPR048564">
    <property type="entry name" value="CYNS_N"/>
</dbReference>
<proteinExistence type="inferred from homology"/>
<keyword evidence="2 3" id="KW-0456">Lyase</keyword>
<reference evidence="5 6" key="1">
    <citation type="submission" date="2019-02" db="EMBL/GenBank/DDBJ databases">
        <title>Genome sequencing of the rare red list fungi Antrodiella citrinella (Flaviporus citrinellus).</title>
        <authorList>
            <person name="Buettner E."/>
            <person name="Kellner H."/>
        </authorList>
    </citation>
    <scope>NUCLEOTIDE SEQUENCE [LARGE SCALE GENOMIC DNA]</scope>
    <source>
        <strain evidence="5 6">DSM 108506</strain>
    </source>
</reference>
<dbReference type="Pfam" id="PF21291">
    <property type="entry name" value="CYNS_N"/>
    <property type="match status" value="1"/>
</dbReference>
<evidence type="ECO:0000256" key="2">
    <source>
        <dbReference type="ARBA" id="ARBA00023239"/>
    </source>
</evidence>
<dbReference type="Pfam" id="PF02560">
    <property type="entry name" value="Cyanate_lyase"/>
    <property type="match status" value="1"/>
</dbReference>
<name>A0A4S4MU26_9APHY</name>
<dbReference type="EMBL" id="SGPM01000124">
    <property type="protein sequence ID" value="THH29435.1"/>
    <property type="molecule type" value="Genomic_DNA"/>
</dbReference>
<dbReference type="SMART" id="SM01116">
    <property type="entry name" value="Cyanate_lyase"/>
    <property type="match status" value="1"/>
</dbReference>
<feature type="domain" description="Cyanate lyase C-terminal" evidence="4">
    <location>
        <begin position="85"/>
        <end position="157"/>
    </location>
</feature>
<dbReference type="SUPFAM" id="SSF47413">
    <property type="entry name" value="lambda repressor-like DNA-binding domains"/>
    <property type="match status" value="1"/>
</dbReference>
<gene>
    <name evidence="3" type="primary">cyn1</name>
    <name evidence="5" type="ORF">EUX98_g4763</name>
</gene>
<comment type="catalytic activity">
    <reaction evidence="3">
        <text>cyanate + hydrogencarbonate + 3 H(+) = NH4(+) + 2 CO2</text>
        <dbReference type="Rhea" id="RHEA:11120"/>
        <dbReference type="ChEBI" id="CHEBI:15378"/>
        <dbReference type="ChEBI" id="CHEBI:16526"/>
        <dbReference type="ChEBI" id="CHEBI:17544"/>
        <dbReference type="ChEBI" id="CHEBI:28938"/>
        <dbReference type="ChEBI" id="CHEBI:29195"/>
        <dbReference type="EC" id="4.2.1.104"/>
    </reaction>
</comment>
<dbReference type="InterPro" id="IPR036581">
    <property type="entry name" value="Cyanate_lyase_C_sf"/>
</dbReference>
<dbReference type="CDD" id="cd00559">
    <property type="entry name" value="Cyanase_C"/>
    <property type="match status" value="1"/>
</dbReference>
<dbReference type="AlphaFoldDB" id="A0A4S4MU26"/>
<feature type="active site" evidence="3">
    <location>
        <position position="124"/>
    </location>
</feature>
<evidence type="ECO:0000313" key="6">
    <source>
        <dbReference type="Proteomes" id="UP000308730"/>
    </source>
</evidence>
<dbReference type="PANTHER" id="PTHR34186">
    <property type="entry name" value="CYANATE HYDRATASE"/>
    <property type="match status" value="1"/>
</dbReference>
<feature type="active site" evidence="3">
    <location>
        <position position="98"/>
    </location>
</feature>
<dbReference type="InterPro" id="IPR008076">
    <property type="entry name" value="Cyanase"/>
</dbReference>
<dbReference type="NCBIfam" id="TIGR00673">
    <property type="entry name" value="cynS"/>
    <property type="match status" value="1"/>
</dbReference>
<evidence type="ECO:0000256" key="1">
    <source>
        <dbReference type="ARBA" id="ARBA00003561"/>
    </source>
</evidence>
<comment type="caution">
    <text evidence="5">The sequence shown here is derived from an EMBL/GenBank/DDBJ whole genome shotgun (WGS) entry which is preliminary data.</text>
</comment>
<dbReference type="NCBIfam" id="NF002773">
    <property type="entry name" value="PRK02866.1"/>
    <property type="match status" value="1"/>
</dbReference>
<dbReference type="InterPro" id="IPR003712">
    <property type="entry name" value="Cyanate_lyase_C"/>
</dbReference>
<comment type="similarity">
    <text evidence="3">Belongs to the cyanase family.</text>
</comment>
<dbReference type="PRINTS" id="PR01693">
    <property type="entry name" value="CYANASE"/>
</dbReference>
<dbReference type="Gene3D" id="3.30.1160.10">
    <property type="entry name" value="Cyanate lyase, C-terminal domain"/>
    <property type="match status" value="1"/>
</dbReference>
<dbReference type="EC" id="4.2.1.104" evidence="3"/>
<dbReference type="Gene3D" id="1.10.260.40">
    <property type="entry name" value="lambda repressor-like DNA-binding domains"/>
    <property type="match status" value="1"/>
</dbReference>
<dbReference type="PIRSF" id="PIRSF001263">
    <property type="entry name" value="Cyanate_hydratas"/>
    <property type="match status" value="1"/>
</dbReference>
<evidence type="ECO:0000256" key="3">
    <source>
        <dbReference type="HAMAP-Rule" id="MF_03139"/>
    </source>
</evidence>
<dbReference type="GO" id="GO:0008824">
    <property type="term" value="F:cyanate hydratase activity"/>
    <property type="evidence" value="ECO:0007669"/>
    <property type="project" value="UniProtKB-UniRule"/>
</dbReference>
<keyword evidence="6" id="KW-1185">Reference proteome</keyword>
<accession>A0A4S4MU26</accession>
<dbReference type="HAMAP" id="MF_00535">
    <property type="entry name" value="Cyanate_hydrat"/>
    <property type="match status" value="1"/>
</dbReference>
<evidence type="ECO:0000259" key="4">
    <source>
        <dbReference type="SMART" id="SM01116"/>
    </source>
</evidence>
<organism evidence="5 6">
    <name type="scientific">Antrodiella citrinella</name>
    <dbReference type="NCBI Taxonomy" id="2447956"/>
    <lineage>
        <taxon>Eukaryota</taxon>
        <taxon>Fungi</taxon>
        <taxon>Dikarya</taxon>
        <taxon>Basidiomycota</taxon>
        <taxon>Agaricomycotina</taxon>
        <taxon>Agaricomycetes</taxon>
        <taxon>Polyporales</taxon>
        <taxon>Steccherinaceae</taxon>
        <taxon>Antrodiella</taxon>
    </lineage>
</organism>
<dbReference type="SUPFAM" id="SSF55234">
    <property type="entry name" value="Cyanase C-terminal domain"/>
    <property type="match status" value="1"/>
</dbReference>
<dbReference type="PANTHER" id="PTHR34186:SF2">
    <property type="entry name" value="CYANATE HYDRATASE"/>
    <property type="match status" value="1"/>
</dbReference>